<keyword evidence="3" id="KW-0808">Transferase</keyword>
<dbReference type="InterPro" id="IPR036514">
    <property type="entry name" value="SGNH_hydro_sf"/>
</dbReference>
<keyword evidence="6 8" id="KW-0472">Membrane</keyword>
<comment type="caution">
    <text evidence="10">The sequence shown here is derived from an EMBL/GenBank/DDBJ whole genome shotgun (WGS) entry which is preliminary data.</text>
</comment>
<keyword evidence="2" id="KW-1003">Cell membrane</keyword>
<evidence type="ECO:0000256" key="8">
    <source>
        <dbReference type="SAM" id="Phobius"/>
    </source>
</evidence>
<feature type="transmembrane region" description="Helical" evidence="8">
    <location>
        <begin position="379"/>
        <end position="397"/>
    </location>
</feature>
<dbReference type="PANTHER" id="PTHR23028">
    <property type="entry name" value="ACETYLTRANSFERASE"/>
    <property type="match status" value="1"/>
</dbReference>
<evidence type="ECO:0000256" key="4">
    <source>
        <dbReference type="ARBA" id="ARBA00022692"/>
    </source>
</evidence>
<protein>
    <recommendedName>
        <fullName evidence="9">Acyltransferase 3 domain-containing protein</fullName>
    </recommendedName>
</protein>
<feature type="transmembrane region" description="Helical" evidence="8">
    <location>
        <begin position="262"/>
        <end position="283"/>
    </location>
</feature>
<evidence type="ECO:0000256" key="1">
    <source>
        <dbReference type="ARBA" id="ARBA00004651"/>
    </source>
</evidence>
<dbReference type="InterPro" id="IPR050879">
    <property type="entry name" value="Acyltransferase_3"/>
</dbReference>
<proteinExistence type="predicted"/>
<keyword evidence="7" id="KW-0012">Acyltransferase</keyword>
<evidence type="ECO:0000313" key="10">
    <source>
        <dbReference type="EMBL" id="PCS00606.1"/>
    </source>
</evidence>
<dbReference type="SUPFAM" id="SSF52266">
    <property type="entry name" value="SGNH hydrolase"/>
    <property type="match status" value="1"/>
</dbReference>
<evidence type="ECO:0000256" key="6">
    <source>
        <dbReference type="ARBA" id="ARBA00023136"/>
    </source>
</evidence>
<comment type="subcellular location">
    <subcellularLocation>
        <location evidence="1">Cell membrane</location>
        <topology evidence="1">Multi-pass membrane protein</topology>
    </subcellularLocation>
</comment>
<reference evidence="10 11" key="1">
    <citation type="submission" date="2014-12" db="EMBL/GenBank/DDBJ databases">
        <title>Draft genome sequences of 10 type strains of Lactococcus.</title>
        <authorList>
            <person name="Sun Z."/>
            <person name="Zhong Z."/>
            <person name="Liu W."/>
            <person name="Zhang W."/>
            <person name="Zhang H."/>
        </authorList>
    </citation>
    <scope>NUCLEOTIDE SEQUENCE [LARGE SCALE GENOMIC DNA]</scope>
    <source>
        <strain evidence="10 11">JCM 16395</strain>
    </source>
</reference>
<dbReference type="EMBL" id="JXJU01000003">
    <property type="protein sequence ID" value="PCS00606.1"/>
    <property type="molecule type" value="Genomic_DNA"/>
</dbReference>
<evidence type="ECO:0000256" key="7">
    <source>
        <dbReference type="ARBA" id="ARBA00023315"/>
    </source>
</evidence>
<dbReference type="GO" id="GO:0005886">
    <property type="term" value="C:plasma membrane"/>
    <property type="evidence" value="ECO:0007669"/>
    <property type="project" value="UniProtKB-SubCell"/>
</dbReference>
<feature type="domain" description="Acyltransferase 3" evidence="9">
    <location>
        <begin position="6"/>
        <end position="334"/>
    </location>
</feature>
<dbReference type="AlphaFoldDB" id="A0A2A5RMP2"/>
<sequence>MKRYITGFNGLRTLGVLAVILYHLFPTTIKGGFLGVVLFFVLSGYLVTNSLLNEYQKTQTINILKFLGRRIKRIYPTLIAVFFVVTPYLLFFQRNLLQGLRSEFFSSLFSVQNWWQIEQGNSYFANIVGASPFKHIYYLSIEGQFFILWSVLLLILLKYVKNKGKIFFITCGLTFVSVLLMAILFVPGADPTRVYYGTDTRFFSLMMGASLAFIWPINKLSSKVNRKGQRLGLVLTVSAIIILLVSYIYMPAEGAVTYYGGMWLISLVSMVLIALIAHPALIANKIFSNPVFDYVGKRSLGIYLWQLPVFALAEAKLLEPFAWYNILWQLALIVGLAELSYRFVEIPAQKFDYSNIMEIVHRFVTGGEWKTRRKLIQSGLVLIFVAILGLIVFSPASPRDQEILQQKILAQQEVLFKEQQKVANAKVSLPLKTVASKYSVQPIVAEKASKMKIIAVGDSVMIAASTNLKEMFPSMSINATVGEQVSSGAKYLQDHADDVKNADAILVALGTNGLLTYGGTDYINKILSLSQGKPIYWVNIQAPNKPWMSVNNKQLTQAAKSNKDLTIIDWNKASTNNPSWFYSDLIHPQGEGAIEYTTLVAKSMTHQF</sequence>
<feature type="transmembrane region" description="Helical" evidence="8">
    <location>
        <begin position="31"/>
        <end position="52"/>
    </location>
</feature>
<feature type="transmembrane region" description="Helical" evidence="8">
    <location>
        <begin position="230"/>
        <end position="250"/>
    </location>
</feature>
<dbReference type="Pfam" id="PF01757">
    <property type="entry name" value="Acyl_transf_3"/>
    <property type="match status" value="1"/>
</dbReference>
<evidence type="ECO:0000256" key="3">
    <source>
        <dbReference type="ARBA" id="ARBA00022679"/>
    </source>
</evidence>
<accession>A0A2A5RMP2</accession>
<dbReference type="OrthoDB" id="9796461at2"/>
<dbReference type="Gene3D" id="3.40.50.1110">
    <property type="entry name" value="SGNH hydrolase"/>
    <property type="match status" value="1"/>
</dbReference>
<dbReference type="Proteomes" id="UP000218181">
    <property type="component" value="Unassembled WGS sequence"/>
</dbReference>
<dbReference type="InterPro" id="IPR002656">
    <property type="entry name" value="Acyl_transf_3_dom"/>
</dbReference>
<keyword evidence="4 8" id="KW-0812">Transmembrane</keyword>
<feature type="transmembrane region" description="Helical" evidence="8">
    <location>
        <begin position="136"/>
        <end position="157"/>
    </location>
</feature>
<evidence type="ECO:0000256" key="5">
    <source>
        <dbReference type="ARBA" id="ARBA00022989"/>
    </source>
</evidence>
<name>A0A2A5RMP2_9LACT</name>
<keyword evidence="11" id="KW-1185">Reference proteome</keyword>
<evidence type="ECO:0000313" key="11">
    <source>
        <dbReference type="Proteomes" id="UP000218181"/>
    </source>
</evidence>
<organism evidence="10 11">
    <name type="scientific">Lactococcus fujiensis JCM 16395</name>
    <dbReference type="NCBI Taxonomy" id="1291764"/>
    <lineage>
        <taxon>Bacteria</taxon>
        <taxon>Bacillati</taxon>
        <taxon>Bacillota</taxon>
        <taxon>Bacilli</taxon>
        <taxon>Lactobacillales</taxon>
        <taxon>Streptococcaceae</taxon>
        <taxon>Lactococcus</taxon>
    </lineage>
</organism>
<dbReference type="STRING" id="1291764.GCA_001311235_00909"/>
<dbReference type="GO" id="GO:0016747">
    <property type="term" value="F:acyltransferase activity, transferring groups other than amino-acyl groups"/>
    <property type="evidence" value="ECO:0007669"/>
    <property type="project" value="InterPro"/>
</dbReference>
<feature type="transmembrane region" description="Helical" evidence="8">
    <location>
        <begin position="7"/>
        <end position="25"/>
    </location>
</feature>
<evidence type="ECO:0000259" key="9">
    <source>
        <dbReference type="Pfam" id="PF01757"/>
    </source>
</evidence>
<dbReference type="RefSeq" id="WP_096817386.1">
    <property type="nucleotide sequence ID" value="NZ_JXJU01000003.1"/>
</dbReference>
<gene>
    <name evidence="10" type="ORF">RT41_GL000988</name>
</gene>
<feature type="transmembrane region" description="Helical" evidence="8">
    <location>
        <begin position="166"/>
        <end position="189"/>
    </location>
</feature>
<dbReference type="GO" id="GO:0009103">
    <property type="term" value="P:lipopolysaccharide biosynthetic process"/>
    <property type="evidence" value="ECO:0007669"/>
    <property type="project" value="TreeGrafter"/>
</dbReference>
<feature type="transmembrane region" description="Helical" evidence="8">
    <location>
        <begin position="73"/>
        <end position="92"/>
    </location>
</feature>
<feature type="transmembrane region" description="Helical" evidence="8">
    <location>
        <begin position="201"/>
        <end position="218"/>
    </location>
</feature>
<dbReference type="PANTHER" id="PTHR23028:SF53">
    <property type="entry name" value="ACYL_TRANSF_3 DOMAIN-CONTAINING PROTEIN"/>
    <property type="match status" value="1"/>
</dbReference>
<evidence type="ECO:0000256" key="2">
    <source>
        <dbReference type="ARBA" id="ARBA00022475"/>
    </source>
</evidence>
<keyword evidence="5 8" id="KW-1133">Transmembrane helix</keyword>